<name>A0A0B0PYV7_GOSAR</name>
<organism evidence="1 2">
    <name type="scientific">Gossypium arboreum</name>
    <name type="common">Tree cotton</name>
    <name type="synonym">Gossypium nanking</name>
    <dbReference type="NCBI Taxonomy" id="29729"/>
    <lineage>
        <taxon>Eukaryota</taxon>
        <taxon>Viridiplantae</taxon>
        <taxon>Streptophyta</taxon>
        <taxon>Embryophyta</taxon>
        <taxon>Tracheophyta</taxon>
        <taxon>Spermatophyta</taxon>
        <taxon>Magnoliopsida</taxon>
        <taxon>eudicotyledons</taxon>
        <taxon>Gunneridae</taxon>
        <taxon>Pentapetalae</taxon>
        <taxon>rosids</taxon>
        <taxon>malvids</taxon>
        <taxon>Malvales</taxon>
        <taxon>Malvaceae</taxon>
        <taxon>Malvoideae</taxon>
        <taxon>Gossypium</taxon>
    </lineage>
</organism>
<dbReference type="AlphaFoldDB" id="A0A0B0PYV7"/>
<reference evidence="2" key="1">
    <citation type="submission" date="2014-09" db="EMBL/GenBank/DDBJ databases">
        <authorList>
            <person name="Mudge J."/>
            <person name="Ramaraj T."/>
            <person name="Lindquist I.E."/>
            <person name="Bharti A.K."/>
            <person name="Sundararajan A."/>
            <person name="Cameron C.T."/>
            <person name="Woodward J.E."/>
            <person name="May G.D."/>
            <person name="Brubaker C."/>
            <person name="Broadhvest J."/>
            <person name="Wilkins T.A."/>
        </authorList>
    </citation>
    <scope>NUCLEOTIDE SEQUENCE</scope>
    <source>
        <strain evidence="2">cv. AKA8401</strain>
    </source>
</reference>
<accession>A0A0B0PYV7</accession>
<dbReference type="Proteomes" id="UP000032142">
    <property type="component" value="Unassembled WGS sequence"/>
</dbReference>
<evidence type="ECO:0000313" key="2">
    <source>
        <dbReference type="Proteomes" id="UP000032142"/>
    </source>
</evidence>
<sequence length="46" mass="5207">MSCSPREVDAWPYFTDCRALSKDMVAIFFSETAPRTFVVGGHFFVS</sequence>
<proteinExistence type="predicted"/>
<evidence type="ECO:0000313" key="1">
    <source>
        <dbReference type="EMBL" id="KHG28651.1"/>
    </source>
</evidence>
<protein>
    <submittedName>
        <fullName evidence="1">Uncharacterized protein</fullName>
    </submittedName>
</protein>
<gene>
    <name evidence="1" type="ORF">F383_14366</name>
</gene>
<dbReference type="EMBL" id="KN445900">
    <property type="protein sequence ID" value="KHG28651.1"/>
    <property type="molecule type" value="Genomic_DNA"/>
</dbReference>
<keyword evidence="2" id="KW-1185">Reference proteome</keyword>